<dbReference type="InterPro" id="IPR018376">
    <property type="entry name" value="Enoyl-CoA_hyd/isom_CS"/>
</dbReference>
<gene>
    <name evidence="14" type="ORF">FK529_08285</name>
</gene>
<dbReference type="CDD" id="cd06558">
    <property type="entry name" value="crotonase-like"/>
    <property type="match status" value="1"/>
</dbReference>
<evidence type="ECO:0000313" key="14">
    <source>
        <dbReference type="EMBL" id="TWS20116.1"/>
    </source>
</evidence>
<evidence type="ECO:0000256" key="6">
    <source>
        <dbReference type="ARBA" id="ARBA00023125"/>
    </source>
</evidence>
<evidence type="ECO:0000256" key="9">
    <source>
        <dbReference type="ARBA" id="ARBA00023717"/>
    </source>
</evidence>
<dbReference type="Pfam" id="PF00378">
    <property type="entry name" value="ECH_1"/>
    <property type="match status" value="1"/>
</dbReference>
<proteinExistence type="inferred from homology"/>
<dbReference type="Proteomes" id="UP000317291">
    <property type="component" value="Unassembled WGS sequence"/>
</dbReference>
<protein>
    <submittedName>
        <fullName evidence="14">Crotonase/enoyl-CoA hydratase family protein</fullName>
    </submittedName>
</protein>
<dbReference type="InterPro" id="IPR029045">
    <property type="entry name" value="ClpP/crotonase-like_dom_sf"/>
</dbReference>
<comment type="caution">
    <text evidence="14">The sequence shown here is derived from an EMBL/GenBank/DDBJ whole genome shotgun (WGS) entry which is preliminary data.</text>
</comment>
<keyword evidence="4" id="KW-0276">Fatty acid metabolism</keyword>
<dbReference type="InterPro" id="IPR009057">
    <property type="entry name" value="Homeodomain-like_sf"/>
</dbReference>
<name>A0A5C5RBK4_9ACTN</name>
<dbReference type="PROSITE" id="PS00166">
    <property type="entry name" value="ENOYL_COA_HYDRATASE"/>
    <property type="match status" value="1"/>
</dbReference>
<evidence type="ECO:0000256" key="7">
    <source>
        <dbReference type="ARBA" id="ARBA00023235"/>
    </source>
</evidence>
<comment type="catalytic activity">
    <reaction evidence="9">
        <text>a 4-saturated-(3S)-3-hydroxyacyl-CoA = a (3E)-enoyl-CoA + H2O</text>
        <dbReference type="Rhea" id="RHEA:20724"/>
        <dbReference type="ChEBI" id="CHEBI:15377"/>
        <dbReference type="ChEBI" id="CHEBI:58521"/>
        <dbReference type="ChEBI" id="CHEBI:137480"/>
        <dbReference type="EC" id="4.2.1.17"/>
    </reaction>
</comment>
<accession>A0A5C5RBK4</accession>
<comment type="similarity">
    <text evidence="3 11">Belongs to the enoyl-CoA hydratase/isomerase family.</text>
</comment>
<evidence type="ECO:0000256" key="5">
    <source>
        <dbReference type="ARBA" id="ARBA00023098"/>
    </source>
</evidence>
<comment type="catalytic activity">
    <reaction evidence="8">
        <text>a (3S)-3-hydroxyacyl-CoA = a (2E)-enoyl-CoA + H2O</text>
        <dbReference type="Rhea" id="RHEA:16105"/>
        <dbReference type="ChEBI" id="CHEBI:15377"/>
        <dbReference type="ChEBI" id="CHEBI:57318"/>
        <dbReference type="ChEBI" id="CHEBI:58856"/>
        <dbReference type="EC" id="4.2.1.17"/>
    </reaction>
</comment>
<dbReference type="InterPro" id="IPR045002">
    <property type="entry name" value="Ech1-like"/>
</dbReference>
<dbReference type="PANTHER" id="PTHR43149:SF1">
    <property type="entry name" value="DELTA(3,5)-DELTA(2,4)-DIENOYL-COA ISOMERASE, MITOCHONDRIAL"/>
    <property type="match status" value="1"/>
</dbReference>
<dbReference type="SUPFAM" id="SSF52096">
    <property type="entry name" value="ClpP/crotonase"/>
    <property type="match status" value="1"/>
</dbReference>
<feature type="region of interest" description="Disordered" evidence="12">
    <location>
        <begin position="1"/>
        <end position="29"/>
    </location>
</feature>
<evidence type="ECO:0000256" key="10">
    <source>
        <dbReference type="PROSITE-ProRule" id="PRU00335"/>
    </source>
</evidence>
<dbReference type="PANTHER" id="PTHR43149">
    <property type="entry name" value="ENOYL-COA HYDRATASE"/>
    <property type="match status" value="1"/>
</dbReference>
<evidence type="ECO:0000256" key="1">
    <source>
        <dbReference type="ARBA" id="ARBA00002994"/>
    </source>
</evidence>
<evidence type="ECO:0000256" key="3">
    <source>
        <dbReference type="ARBA" id="ARBA00005254"/>
    </source>
</evidence>
<keyword evidence="6 10" id="KW-0238">DNA-binding</keyword>
<dbReference type="Pfam" id="PF18598">
    <property type="entry name" value="TetR_C_36"/>
    <property type="match status" value="1"/>
</dbReference>
<dbReference type="UniPathway" id="UPA00659"/>
<dbReference type="InterPro" id="IPR014748">
    <property type="entry name" value="Enoyl-CoA_hydra_C"/>
</dbReference>
<keyword evidence="7" id="KW-0413">Isomerase</keyword>
<dbReference type="GO" id="GO:0006635">
    <property type="term" value="P:fatty acid beta-oxidation"/>
    <property type="evidence" value="ECO:0007669"/>
    <property type="project" value="UniProtKB-UniPathway"/>
</dbReference>
<feature type="DNA-binding region" description="H-T-H motif" evidence="10">
    <location>
        <begin position="50"/>
        <end position="69"/>
    </location>
</feature>
<comment type="function">
    <text evidence="1">Could possibly oxidize fatty acids using specific components.</text>
</comment>
<dbReference type="Gene3D" id="1.10.12.10">
    <property type="entry name" value="Lyase 2-enoyl-coa Hydratase, Chain A, domain 2"/>
    <property type="match status" value="1"/>
</dbReference>
<evidence type="ECO:0000259" key="13">
    <source>
        <dbReference type="PROSITE" id="PS50977"/>
    </source>
</evidence>
<evidence type="ECO:0000256" key="8">
    <source>
        <dbReference type="ARBA" id="ARBA00023709"/>
    </source>
</evidence>
<feature type="domain" description="HTH tetR-type" evidence="13">
    <location>
        <begin position="29"/>
        <end position="87"/>
    </location>
</feature>
<feature type="region of interest" description="Disordered" evidence="12">
    <location>
        <begin position="494"/>
        <end position="515"/>
    </location>
</feature>
<dbReference type="InterPro" id="IPR001753">
    <property type="entry name" value="Enoyl-CoA_hydra/iso"/>
</dbReference>
<evidence type="ECO:0000256" key="2">
    <source>
        <dbReference type="ARBA" id="ARBA00005005"/>
    </source>
</evidence>
<dbReference type="AlphaFoldDB" id="A0A5C5RBK4"/>
<evidence type="ECO:0000256" key="11">
    <source>
        <dbReference type="RuleBase" id="RU003707"/>
    </source>
</evidence>
<dbReference type="Gene3D" id="3.90.226.10">
    <property type="entry name" value="2-enoyl-CoA Hydratase, Chain A, domain 1"/>
    <property type="match status" value="1"/>
</dbReference>
<dbReference type="InterPro" id="IPR001647">
    <property type="entry name" value="HTH_TetR"/>
</dbReference>
<dbReference type="GO" id="GO:0004300">
    <property type="term" value="F:enoyl-CoA hydratase activity"/>
    <property type="evidence" value="ECO:0007669"/>
    <property type="project" value="UniProtKB-EC"/>
</dbReference>
<evidence type="ECO:0000313" key="15">
    <source>
        <dbReference type="Proteomes" id="UP000317291"/>
    </source>
</evidence>
<keyword evidence="15" id="KW-1185">Reference proteome</keyword>
<dbReference type="SUPFAM" id="SSF46689">
    <property type="entry name" value="Homeodomain-like"/>
    <property type="match status" value="1"/>
</dbReference>
<dbReference type="NCBIfam" id="NF005699">
    <property type="entry name" value="PRK07509.1"/>
    <property type="match status" value="1"/>
</dbReference>
<dbReference type="Gene3D" id="1.10.357.10">
    <property type="entry name" value="Tetracycline Repressor, domain 2"/>
    <property type="match status" value="1"/>
</dbReference>
<feature type="compositionally biased region" description="Low complexity" evidence="12">
    <location>
        <begin position="217"/>
        <end position="231"/>
    </location>
</feature>
<dbReference type="InterPro" id="IPR041485">
    <property type="entry name" value="TetR_C_36"/>
</dbReference>
<dbReference type="GO" id="GO:0003677">
    <property type="term" value="F:DNA binding"/>
    <property type="evidence" value="ECO:0007669"/>
    <property type="project" value="UniProtKB-UniRule"/>
</dbReference>
<feature type="region of interest" description="Disordered" evidence="12">
    <location>
        <begin position="217"/>
        <end position="249"/>
    </location>
</feature>
<reference evidence="14 15" key="1">
    <citation type="submission" date="2019-06" db="EMBL/GenBank/DDBJ databases">
        <title>Tsukamurella conjunctivitidis sp. nov., Tsukamurella assacharolytica sp. nov. and Tsukamurella sputae sp. nov. isolated from patients with conjunctivitis, bacteraemia (lymphoma) and respiratory infection (sputum) in Hong Kong.</title>
        <authorList>
            <person name="Teng J.L.L."/>
            <person name="Lee H.H."/>
            <person name="Fong J.Y.H."/>
            <person name="Fok K.M.N."/>
            <person name="Lau S.K.P."/>
            <person name="Woo P.C.Y."/>
        </authorList>
    </citation>
    <scope>NUCLEOTIDE SEQUENCE [LARGE SCALE GENOMIC DNA]</scope>
    <source>
        <strain evidence="14 15">HKU71</strain>
    </source>
</reference>
<dbReference type="PROSITE" id="PS50977">
    <property type="entry name" value="HTH_TETR_2"/>
    <property type="match status" value="1"/>
</dbReference>
<dbReference type="EMBL" id="VIGW01000003">
    <property type="protein sequence ID" value="TWS20116.1"/>
    <property type="molecule type" value="Genomic_DNA"/>
</dbReference>
<evidence type="ECO:0000256" key="4">
    <source>
        <dbReference type="ARBA" id="ARBA00022832"/>
    </source>
</evidence>
<organism evidence="14 15">
    <name type="scientific">Tsukamurella asaccharolytica</name>
    <dbReference type="NCBI Taxonomy" id="2592067"/>
    <lineage>
        <taxon>Bacteria</taxon>
        <taxon>Bacillati</taxon>
        <taxon>Actinomycetota</taxon>
        <taxon>Actinomycetes</taxon>
        <taxon>Mycobacteriales</taxon>
        <taxon>Tsukamurellaceae</taxon>
        <taxon>Tsukamurella</taxon>
    </lineage>
</organism>
<dbReference type="GO" id="GO:0016853">
    <property type="term" value="F:isomerase activity"/>
    <property type="evidence" value="ECO:0007669"/>
    <property type="project" value="UniProtKB-KW"/>
</dbReference>
<evidence type="ECO:0000256" key="12">
    <source>
        <dbReference type="SAM" id="MobiDB-lite"/>
    </source>
</evidence>
<sequence length="515" mass="54658">MCHPSVMMRGGGEVGRTQSRVNGARPVSDGQREAIIARARETFLRHERVEMNELAEHAGVNRNTLFRWFGGRDRILGEVIWSITEPTLDRCAQRAKGTGAVRIANVMGDFAAAANRGKAFVPFVRSEPQRAMRVMTTRAGGVHGRILDWIVSLVDAEIEAGRFRPELPVHDLAYLLLRTAEAFVYSPVITGEEPDAEKVRMAAAALLGVASEFVDPAPRAGDGAAGGAPSSRPEEAEPGALPEQHSSVQERVRCSVEGGVADVRLARAEKLNALDDAMFEALIATGQRLAADPSVRVVVLSGEGRAFSAGIEFDRLRQMRDGFQHAPSARGPIGPASATAQQAAHVWTTLPVPVVAAVHGVAFGGGLRIALGADVRIVHPSTELSLMEVKGGIVPDMTGTQLLDGLVRRDVAKELIYTGRIIDGTEAVQIGLATRCSDDPHGAAVELAREIASKNPFALRRSKVLTELAGRVSLADGSAEEQAAIASLIGTANQSEAVSANSEDRAPTFADPPTA</sequence>
<keyword evidence="5" id="KW-0443">Lipid metabolism</keyword>
<comment type="pathway">
    <text evidence="2">Lipid metabolism; fatty acid beta-oxidation.</text>
</comment>